<organism evidence="3 4">
    <name type="scientific">Rhodosalinus halophilus</name>
    <dbReference type="NCBI Taxonomy" id="2259333"/>
    <lineage>
        <taxon>Bacteria</taxon>
        <taxon>Pseudomonadati</taxon>
        <taxon>Pseudomonadota</taxon>
        <taxon>Alphaproteobacteria</taxon>
        <taxon>Rhodobacterales</taxon>
        <taxon>Paracoccaceae</taxon>
        <taxon>Rhodosalinus</taxon>
    </lineage>
</organism>
<dbReference type="GO" id="GO:0006209">
    <property type="term" value="P:cytosine catabolic process"/>
    <property type="evidence" value="ECO:0007669"/>
    <property type="project" value="TreeGrafter"/>
</dbReference>
<proteinExistence type="predicted"/>
<dbReference type="EC" id="3.5.4.1" evidence="3"/>
<name>A0A365U9D4_9RHOB</name>
<evidence type="ECO:0000259" key="2">
    <source>
        <dbReference type="Pfam" id="PF07969"/>
    </source>
</evidence>
<comment type="caution">
    <text evidence="3">The sequence shown here is derived from an EMBL/GenBank/DDBJ whole genome shotgun (WGS) entry which is preliminary data.</text>
</comment>
<accession>A0A365U9D4</accession>
<dbReference type="PANTHER" id="PTHR32027:SF0">
    <property type="entry name" value="CYTOSINE DEAMINASE"/>
    <property type="match status" value="1"/>
</dbReference>
<dbReference type="Proteomes" id="UP000253370">
    <property type="component" value="Unassembled WGS sequence"/>
</dbReference>
<keyword evidence="4" id="KW-1185">Reference proteome</keyword>
<evidence type="ECO:0000313" key="4">
    <source>
        <dbReference type="Proteomes" id="UP000253370"/>
    </source>
</evidence>
<dbReference type="Gene3D" id="3.20.20.140">
    <property type="entry name" value="Metal-dependent hydrolases"/>
    <property type="match status" value="1"/>
</dbReference>
<reference evidence="3 4" key="1">
    <citation type="submission" date="2018-07" db="EMBL/GenBank/DDBJ databases">
        <title>Rhodosalinus sp. strain E84T genomic sequence and assembly.</title>
        <authorList>
            <person name="Liu Z.-W."/>
            <person name="Lu D.-C."/>
        </authorList>
    </citation>
    <scope>NUCLEOTIDE SEQUENCE [LARGE SCALE GENOMIC DNA]</scope>
    <source>
        <strain evidence="3 4">E84</strain>
    </source>
</reference>
<dbReference type="Pfam" id="PF07969">
    <property type="entry name" value="Amidohydro_3"/>
    <property type="match status" value="1"/>
</dbReference>
<feature type="compositionally biased region" description="Basic and acidic residues" evidence="1">
    <location>
        <begin position="33"/>
        <end position="46"/>
    </location>
</feature>
<dbReference type="InterPro" id="IPR032466">
    <property type="entry name" value="Metal_Hydrolase"/>
</dbReference>
<dbReference type="NCBIfam" id="NF005759">
    <property type="entry name" value="PRK07583.1"/>
    <property type="match status" value="1"/>
</dbReference>
<evidence type="ECO:0000313" key="3">
    <source>
        <dbReference type="EMBL" id="RBI85615.1"/>
    </source>
</evidence>
<feature type="domain" description="Amidohydrolase 3" evidence="2">
    <location>
        <begin position="271"/>
        <end position="470"/>
    </location>
</feature>
<dbReference type="SUPFAM" id="SSF51556">
    <property type="entry name" value="Metallo-dependent hydrolases"/>
    <property type="match status" value="1"/>
</dbReference>
<dbReference type="InterPro" id="IPR052349">
    <property type="entry name" value="Metallo-hydrolase_Enzymes"/>
</dbReference>
<sequence>MAAGRRADLGPARRDAPRYALALRGAAQAHEHLRVGDAGRRTRHDAAGSGRVTGAPEAQAQDAPRWPGIAAALHAAPPRQLRNLRIPAAVTDLALPAAGDGLRAAEIEIVQGRLFVRPPGTLPEAAALDLGRRIVWPAPVDCHTHLDKGQVWPRTPNPDGSFEGALATAPTDLRFASDADLRRRAEFMLRCAEAHGTRAIRSHVDAGPDGRVPRLPVLEELAQDWRGRLDVQLCPFAGLDGGADALGVLATTARRTGTLSLFLQRRSGLDTLLDTIFALAERYGLALDFHADETLDPASHCLRAVARAALRARFEGPVLVGHCCALSVQPETEVQETLDLVARAGLGIVALPLCNAYLQDRAPGRSPRQRGVAPVKEIAARGIPVALASDNVRDAFYAYGDLDVPGLFRDALRMMQLDHPVGDWPAAVTRTAADLIGRPDLGRLRDGNPADLILFNARNWSEFAARPQSDRVVLRRGAARDTTPPEFPDLDDLKGMTA</sequence>
<dbReference type="InterPro" id="IPR013108">
    <property type="entry name" value="Amidohydro_3"/>
</dbReference>
<protein>
    <submittedName>
        <fullName evidence="3">Cytosine deaminase</fullName>
        <ecNumber evidence="3">3.5.4.1</ecNumber>
    </submittedName>
</protein>
<feature type="region of interest" description="Disordered" evidence="1">
    <location>
        <begin position="33"/>
        <end position="62"/>
    </location>
</feature>
<dbReference type="Gene3D" id="2.30.40.10">
    <property type="entry name" value="Urease, subunit C, domain 1"/>
    <property type="match status" value="1"/>
</dbReference>
<dbReference type="EMBL" id="QNTQ01000006">
    <property type="protein sequence ID" value="RBI85615.1"/>
    <property type="molecule type" value="Genomic_DNA"/>
</dbReference>
<dbReference type="InterPro" id="IPR011059">
    <property type="entry name" value="Metal-dep_hydrolase_composite"/>
</dbReference>
<dbReference type="GO" id="GO:0004131">
    <property type="term" value="F:cytosine deaminase activity"/>
    <property type="evidence" value="ECO:0007669"/>
    <property type="project" value="UniProtKB-EC"/>
</dbReference>
<dbReference type="PANTHER" id="PTHR32027">
    <property type="entry name" value="CYTOSINE DEAMINASE"/>
    <property type="match status" value="1"/>
</dbReference>
<feature type="region of interest" description="Disordered" evidence="1">
    <location>
        <begin position="476"/>
        <end position="498"/>
    </location>
</feature>
<dbReference type="AlphaFoldDB" id="A0A365U9D4"/>
<evidence type="ECO:0000256" key="1">
    <source>
        <dbReference type="SAM" id="MobiDB-lite"/>
    </source>
</evidence>
<dbReference type="GO" id="GO:0035888">
    <property type="term" value="F:isoguanine deaminase activity"/>
    <property type="evidence" value="ECO:0007669"/>
    <property type="project" value="TreeGrafter"/>
</dbReference>
<gene>
    <name evidence="3" type="ORF">DRV85_07730</name>
</gene>
<keyword evidence="3" id="KW-0378">Hydrolase</keyword>